<dbReference type="Gene3D" id="3.30.420.10">
    <property type="entry name" value="Ribonuclease H-like superfamily/Ribonuclease H"/>
    <property type="match status" value="1"/>
</dbReference>
<dbReference type="SUPFAM" id="SSF53098">
    <property type="entry name" value="Ribonuclease H-like"/>
    <property type="match status" value="1"/>
</dbReference>
<dbReference type="GO" id="GO:0003887">
    <property type="term" value="F:DNA-directed DNA polymerase activity"/>
    <property type="evidence" value="ECO:0007669"/>
    <property type="project" value="UniProtKB-EC"/>
</dbReference>
<evidence type="ECO:0000256" key="2">
    <source>
        <dbReference type="ARBA" id="ARBA00026073"/>
    </source>
</evidence>
<keyword evidence="4" id="KW-0548">Nucleotidyltransferase</keyword>
<dbReference type="CDD" id="cd06130">
    <property type="entry name" value="DNA_pol_III_epsilon_like"/>
    <property type="match status" value="1"/>
</dbReference>
<gene>
    <name evidence="4" type="primary">polC</name>
    <name evidence="4" type="ORF">NCTC13100_00971</name>
</gene>
<dbReference type="SMART" id="SM00479">
    <property type="entry name" value="EXOIII"/>
    <property type="match status" value="1"/>
</dbReference>
<dbReference type="GO" id="GO:0008408">
    <property type="term" value="F:3'-5' exonuclease activity"/>
    <property type="evidence" value="ECO:0007669"/>
    <property type="project" value="TreeGrafter"/>
</dbReference>
<dbReference type="Pfam" id="PF00929">
    <property type="entry name" value="RNase_T"/>
    <property type="match status" value="1"/>
</dbReference>
<dbReference type="InterPro" id="IPR036397">
    <property type="entry name" value="RNaseH_sf"/>
</dbReference>
<evidence type="ECO:0000256" key="1">
    <source>
        <dbReference type="ARBA" id="ARBA00025483"/>
    </source>
</evidence>
<organism evidence="4 5">
    <name type="scientific">Porphyromonas macacae</name>
    <dbReference type="NCBI Taxonomy" id="28115"/>
    <lineage>
        <taxon>Bacteria</taxon>
        <taxon>Pseudomonadati</taxon>
        <taxon>Bacteroidota</taxon>
        <taxon>Bacteroidia</taxon>
        <taxon>Bacteroidales</taxon>
        <taxon>Porphyromonadaceae</taxon>
        <taxon>Porphyromonas</taxon>
    </lineage>
</organism>
<dbReference type="GO" id="GO:0003676">
    <property type="term" value="F:nucleic acid binding"/>
    <property type="evidence" value="ECO:0007669"/>
    <property type="project" value="InterPro"/>
</dbReference>
<accession>A0A379DHF9</accession>
<dbReference type="EC" id="2.7.7.7" evidence="4"/>
<dbReference type="EMBL" id="UGTI01000001">
    <property type="protein sequence ID" value="SUB77828.1"/>
    <property type="molecule type" value="Genomic_DNA"/>
</dbReference>
<dbReference type="PANTHER" id="PTHR30231:SF42">
    <property type="entry name" value="EXONUCLEASE"/>
    <property type="match status" value="1"/>
</dbReference>
<name>A0A379DHF9_9PORP</name>
<evidence type="ECO:0000313" key="5">
    <source>
        <dbReference type="Proteomes" id="UP000254263"/>
    </source>
</evidence>
<dbReference type="PANTHER" id="PTHR30231">
    <property type="entry name" value="DNA POLYMERASE III SUBUNIT EPSILON"/>
    <property type="match status" value="1"/>
</dbReference>
<reference evidence="4 5" key="1">
    <citation type="submission" date="2018-06" db="EMBL/GenBank/DDBJ databases">
        <authorList>
            <consortium name="Pathogen Informatics"/>
            <person name="Doyle S."/>
        </authorList>
    </citation>
    <scope>NUCLEOTIDE SEQUENCE [LARGE SCALE GENOMIC DNA]</scope>
    <source>
        <strain evidence="4 5">NCTC13100</strain>
    </source>
</reference>
<dbReference type="InterPro" id="IPR013520">
    <property type="entry name" value="Ribonucl_H"/>
</dbReference>
<dbReference type="AlphaFoldDB" id="A0A379DHF9"/>
<protein>
    <submittedName>
        <fullName evidence="4">DNA polymerase III polC-type</fullName>
        <ecNumber evidence="4">2.7.7.7</ecNumber>
    </submittedName>
</protein>
<comment type="subunit">
    <text evidence="2">DNA polymerase III contains a core (composed of alpha, epsilon and theta chains) that associates with a tau subunit. This core dimerizes to form the POLIII' complex. PolIII' associates with the gamma complex (composed of gamma, delta, delta', psi and chi chains) and with the beta chain to form the complete DNA polymerase III complex.</text>
</comment>
<dbReference type="GO" id="GO:0005829">
    <property type="term" value="C:cytosol"/>
    <property type="evidence" value="ECO:0007669"/>
    <property type="project" value="TreeGrafter"/>
</dbReference>
<keyword evidence="4" id="KW-0808">Transferase</keyword>
<sequence length="164" mass="18510">MRDFAAIDVETANHEFTSICSVGLVVVRDGAITERFYSLVRLEPDYYSYYNTLVHGLTDADTCHAPLFCDVWARAEALVGDLPLVAHNASFDQRCIFSALRMYRLDFCHESFLCTLRAARKYFGKQIPNFQLQTVARACGYELINHHNAVADAEACAHIALRVL</sequence>
<evidence type="ECO:0000259" key="3">
    <source>
        <dbReference type="SMART" id="SM00479"/>
    </source>
</evidence>
<feature type="domain" description="Exonuclease" evidence="3">
    <location>
        <begin position="3"/>
        <end position="164"/>
    </location>
</feature>
<comment type="function">
    <text evidence="1">DNA polymerase III is a complex, multichain enzyme responsible for most of the replicative synthesis in bacteria. The epsilon subunit contain the editing function and is a proofreading 3'-5' exonuclease.</text>
</comment>
<dbReference type="InterPro" id="IPR012337">
    <property type="entry name" value="RNaseH-like_sf"/>
</dbReference>
<proteinExistence type="predicted"/>
<dbReference type="Proteomes" id="UP000254263">
    <property type="component" value="Unassembled WGS sequence"/>
</dbReference>
<dbReference type="RefSeq" id="WP_018360528.1">
    <property type="nucleotide sequence ID" value="NZ_UGTI01000001.1"/>
</dbReference>
<evidence type="ECO:0000313" key="4">
    <source>
        <dbReference type="EMBL" id="SUB77828.1"/>
    </source>
</evidence>
<dbReference type="FunFam" id="3.30.420.10:FF:000045">
    <property type="entry name" value="3'-5' exonuclease DinG"/>
    <property type="match status" value="1"/>
</dbReference>